<dbReference type="STRING" id="1123231.SAMN02745189_00532"/>
<dbReference type="EMBL" id="FRCF01000002">
    <property type="protein sequence ID" value="SHL56785.1"/>
    <property type="molecule type" value="Genomic_DNA"/>
</dbReference>
<dbReference type="GO" id="GO:0005829">
    <property type="term" value="C:cytosol"/>
    <property type="evidence" value="ECO:0007669"/>
    <property type="project" value="TreeGrafter"/>
</dbReference>
<dbReference type="GO" id="GO:0019509">
    <property type="term" value="P:L-methionine salvage from methylthioadenosine"/>
    <property type="evidence" value="ECO:0007669"/>
    <property type="project" value="UniProtKB-UniRule"/>
</dbReference>
<name>A0A1M7BP01_9BACL</name>
<accession>A0A1M7BP01</accession>
<dbReference type="InterPro" id="IPR010049">
    <property type="entry name" value="MTA_SAH_Nsdase"/>
</dbReference>
<evidence type="ECO:0000256" key="3">
    <source>
        <dbReference type="ARBA" id="ARBA00022801"/>
    </source>
</evidence>
<comment type="catalytic activity">
    <reaction evidence="6">
        <text>S-methyl-5'-thioadenosine + H2O = 5-(methylsulfanyl)-D-ribose + adenine</text>
        <dbReference type="Rhea" id="RHEA:13617"/>
        <dbReference type="ChEBI" id="CHEBI:15377"/>
        <dbReference type="ChEBI" id="CHEBI:16708"/>
        <dbReference type="ChEBI" id="CHEBI:17509"/>
        <dbReference type="ChEBI" id="CHEBI:78440"/>
        <dbReference type="EC" id="3.2.2.9"/>
    </reaction>
</comment>
<dbReference type="RefSeq" id="WP_072708006.1">
    <property type="nucleotide sequence ID" value="NZ_FRCF01000002.1"/>
</dbReference>
<protein>
    <recommendedName>
        <fullName evidence="6">5'-methylthioadenosine/S-adenosylhomocysteine nucleosidase</fullName>
        <shortName evidence="6">MTA/SAH nucleosidase</shortName>
        <shortName evidence="6">MTAN</shortName>
        <ecNumber evidence="6">3.2.2.9</ecNumber>
    </recommendedName>
    <alternativeName>
        <fullName evidence="6">5'-deoxyadenosine nucleosidase</fullName>
        <shortName evidence="6">DOA nucleosidase</shortName>
        <shortName evidence="6">dAdo nucleosidase</shortName>
    </alternativeName>
    <alternativeName>
        <fullName evidence="6">5'-methylthioadenosine nucleosidase</fullName>
        <shortName evidence="6">MTA nucleosidase</shortName>
    </alternativeName>
    <alternativeName>
        <fullName evidence="6">S-adenosylhomocysteine nucleosidase</fullName>
        <shortName evidence="6">AdoHcy nucleosidase</shortName>
        <shortName evidence="6">SAH nucleosidase</shortName>
        <shortName evidence="6">SRH nucleosidase</shortName>
    </alternativeName>
</protein>
<sequence length="237" mass="25178">MTDEKSGEVIGIIGAMKDEVDILKGWMDVDETTTIAHTDFYSGTLQSRNVILVESGIGKVNSTLITAMLIERFDADMVINTGVAGALAKDLNVTDMVVSSEVRHHDVDATEFGYLPGQVPGMPEAYKADGNLASAALGVLKGNETIAAVSGLIVSGDSFIAGEEQKEAIIRKFSAGLAVDMESASIAQTCHQFNVPFLILRAISDKAGQSADMTYEEFLGKACINSSEAVILLLKEL</sequence>
<dbReference type="CDD" id="cd09008">
    <property type="entry name" value="MTAN"/>
    <property type="match status" value="1"/>
</dbReference>
<dbReference type="GO" id="GO:0008930">
    <property type="term" value="F:methylthioadenosine nucleosidase activity"/>
    <property type="evidence" value="ECO:0007669"/>
    <property type="project" value="UniProtKB-UniRule"/>
</dbReference>
<evidence type="ECO:0000256" key="6">
    <source>
        <dbReference type="HAMAP-Rule" id="MF_01684"/>
    </source>
</evidence>
<evidence type="ECO:0000259" key="7">
    <source>
        <dbReference type="Pfam" id="PF01048"/>
    </source>
</evidence>
<dbReference type="NCBIfam" id="TIGR01704">
    <property type="entry name" value="MTA_SAH-Nsdase"/>
    <property type="match status" value="1"/>
</dbReference>
<feature type="active site" description="Proton acceptor" evidence="6">
    <location>
        <position position="19"/>
    </location>
</feature>
<feature type="domain" description="Nucleoside phosphorylase" evidence="7">
    <location>
        <begin position="10"/>
        <end position="230"/>
    </location>
</feature>
<dbReference type="InterPro" id="IPR035994">
    <property type="entry name" value="Nucleoside_phosphorylase_sf"/>
</dbReference>
<gene>
    <name evidence="6" type="primary">mtnN</name>
    <name evidence="8" type="ORF">SAMN02745189_00532</name>
</gene>
<dbReference type="PANTHER" id="PTHR46832:SF1">
    <property type="entry name" value="5'-METHYLTHIOADENOSINE_S-ADENOSYLHOMOCYSTEINE NUCLEOSIDASE"/>
    <property type="match status" value="1"/>
</dbReference>
<dbReference type="EC" id="3.2.2.9" evidence="6"/>
<dbReference type="Gene3D" id="3.40.50.1580">
    <property type="entry name" value="Nucleoside phosphorylase domain"/>
    <property type="match status" value="1"/>
</dbReference>
<dbReference type="HAMAP" id="MF_01684">
    <property type="entry name" value="Salvage_MtnN"/>
    <property type="match status" value="1"/>
</dbReference>
<evidence type="ECO:0000313" key="9">
    <source>
        <dbReference type="Proteomes" id="UP000184206"/>
    </source>
</evidence>
<feature type="binding site" evidence="6">
    <location>
        <position position="160"/>
    </location>
    <ligand>
        <name>substrate</name>
    </ligand>
</feature>
<dbReference type="GO" id="GO:0009164">
    <property type="term" value="P:nucleoside catabolic process"/>
    <property type="evidence" value="ECO:0007669"/>
    <property type="project" value="InterPro"/>
</dbReference>
<dbReference type="Pfam" id="PF01048">
    <property type="entry name" value="PNP_UDP_1"/>
    <property type="match status" value="1"/>
</dbReference>
<evidence type="ECO:0000256" key="1">
    <source>
        <dbReference type="ARBA" id="ARBA00004945"/>
    </source>
</evidence>
<feature type="binding site" evidence="6">
    <location>
        <begin position="181"/>
        <end position="182"/>
    </location>
    <ligand>
        <name>substrate</name>
    </ligand>
</feature>
<comment type="pathway">
    <text evidence="1 6">Amino-acid biosynthesis; L-methionine biosynthesis via salvage pathway; S-methyl-5-thio-alpha-D-ribose 1-phosphate from S-methyl-5'-thioadenosine (hydrolase route): step 1/2.</text>
</comment>
<dbReference type="UniPathway" id="UPA00904">
    <property type="reaction ID" value="UER00871"/>
</dbReference>
<dbReference type="GO" id="GO:0008782">
    <property type="term" value="F:adenosylhomocysteine nucleosidase activity"/>
    <property type="evidence" value="ECO:0007669"/>
    <property type="project" value="UniProtKB-UniRule"/>
</dbReference>
<feature type="binding site" evidence="6">
    <location>
        <position position="85"/>
    </location>
    <ligand>
        <name>substrate</name>
    </ligand>
</feature>
<dbReference type="SUPFAM" id="SSF53167">
    <property type="entry name" value="Purine and uridine phosphorylases"/>
    <property type="match status" value="1"/>
</dbReference>
<dbReference type="PANTHER" id="PTHR46832">
    <property type="entry name" value="5'-METHYLTHIOADENOSINE/S-ADENOSYLHOMOCYSTEINE NUCLEOSIDASE"/>
    <property type="match status" value="1"/>
</dbReference>
<organism evidence="8 9">
    <name type="scientific">Lacicoccus alkaliphilus DSM 16010</name>
    <dbReference type="NCBI Taxonomy" id="1123231"/>
    <lineage>
        <taxon>Bacteria</taxon>
        <taxon>Bacillati</taxon>
        <taxon>Bacillota</taxon>
        <taxon>Bacilli</taxon>
        <taxon>Bacillales</taxon>
        <taxon>Salinicoccaceae</taxon>
        <taxon>Lacicoccus</taxon>
    </lineage>
</organism>
<dbReference type="NCBIfam" id="NF004079">
    <property type="entry name" value="PRK05584.1"/>
    <property type="match status" value="1"/>
</dbReference>
<dbReference type="InterPro" id="IPR000845">
    <property type="entry name" value="Nucleoside_phosphorylase_d"/>
</dbReference>
<evidence type="ECO:0000313" key="8">
    <source>
        <dbReference type="EMBL" id="SHL56785.1"/>
    </source>
</evidence>
<feature type="active site" description="Proton donor" evidence="6">
    <location>
        <position position="205"/>
    </location>
</feature>
<evidence type="ECO:0000256" key="4">
    <source>
        <dbReference type="ARBA" id="ARBA00023167"/>
    </source>
</evidence>
<dbReference type="Proteomes" id="UP000184206">
    <property type="component" value="Unassembled WGS sequence"/>
</dbReference>
<comment type="function">
    <text evidence="6">Catalyzes the irreversible cleavage of the glycosidic bond in both 5'-methylthioadenosine (MTA) and S-adenosylhomocysteine (SAH/AdoHcy) to adenine and the corresponding thioribose, 5'-methylthioribose and S-ribosylhomocysteine, respectively. Also cleaves 5'-deoxyadenosine, a toxic by-product of radical S-adenosylmethionine (SAM) enzymes, into 5-deoxyribose and adenine.</text>
</comment>
<dbReference type="GO" id="GO:0019284">
    <property type="term" value="P:L-methionine salvage from S-adenosylmethionine"/>
    <property type="evidence" value="ECO:0007669"/>
    <property type="project" value="TreeGrafter"/>
</dbReference>
<comment type="catalytic activity">
    <reaction evidence="5">
        <text>5'-deoxyadenosine + H2O = 5-deoxy-D-ribose + adenine</text>
        <dbReference type="Rhea" id="RHEA:29859"/>
        <dbReference type="ChEBI" id="CHEBI:15377"/>
        <dbReference type="ChEBI" id="CHEBI:16708"/>
        <dbReference type="ChEBI" id="CHEBI:17319"/>
        <dbReference type="ChEBI" id="CHEBI:149540"/>
        <dbReference type="EC" id="3.2.2.9"/>
    </reaction>
    <physiologicalReaction direction="left-to-right" evidence="5">
        <dbReference type="Rhea" id="RHEA:29860"/>
    </physiologicalReaction>
</comment>
<dbReference type="OrthoDB" id="9792278at2"/>
<reference evidence="8 9" key="1">
    <citation type="submission" date="2016-11" db="EMBL/GenBank/DDBJ databases">
        <authorList>
            <person name="Jaros S."/>
            <person name="Januszkiewicz K."/>
            <person name="Wedrychowicz H."/>
        </authorList>
    </citation>
    <scope>NUCLEOTIDE SEQUENCE [LARGE SCALE GENOMIC DNA]</scope>
    <source>
        <strain evidence="8 9">DSM 16010</strain>
    </source>
</reference>
<evidence type="ECO:0000256" key="2">
    <source>
        <dbReference type="ARBA" id="ARBA00022605"/>
    </source>
</evidence>
<keyword evidence="4 6" id="KW-0486">Methionine biosynthesis</keyword>
<keyword evidence="9" id="KW-1185">Reference proteome</keyword>
<comment type="catalytic activity">
    <reaction evidence="6">
        <text>S-adenosyl-L-homocysteine + H2O = S-(5-deoxy-D-ribos-5-yl)-L-homocysteine + adenine</text>
        <dbReference type="Rhea" id="RHEA:17805"/>
        <dbReference type="ChEBI" id="CHEBI:15377"/>
        <dbReference type="ChEBI" id="CHEBI:16708"/>
        <dbReference type="ChEBI" id="CHEBI:57856"/>
        <dbReference type="ChEBI" id="CHEBI:58195"/>
        <dbReference type="EC" id="3.2.2.9"/>
    </reaction>
</comment>
<proteinExistence type="inferred from homology"/>
<comment type="similarity">
    <text evidence="6">Belongs to the PNP/UDP phosphorylase family. MtnN subfamily.</text>
</comment>
<dbReference type="FunFam" id="3.40.50.1580:FF:000001">
    <property type="entry name" value="MTA/SAH nucleosidase family protein"/>
    <property type="match status" value="1"/>
</dbReference>
<keyword evidence="2 6" id="KW-0028">Amino-acid biosynthesis</keyword>
<keyword evidence="3 6" id="KW-0378">Hydrolase</keyword>
<dbReference type="AlphaFoldDB" id="A0A1M7BP01"/>
<evidence type="ECO:0000256" key="5">
    <source>
        <dbReference type="ARBA" id="ARBA00050313"/>
    </source>
</evidence>